<dbReference type="RefSeq" id="WP_093412690.1">
    <property type="nucleotide sequence ID" value="NZ_FOZX01000001.1"/>
</dbReference>
<organism evidence="2 3">
    <name type="scientific">Saccharopolyspora flava</name>
    <dbReference type="NCBI Taxonomy" id="95161"/>
    <lineage>
        <taxon>Bacteria</taxon>
        <taxon>Bacillati</taxon>
        <taxon>Actinomycetota</taxon>
        <taxon>Actinomycetes</taxon>
        <taxon>Pseudonocardiales</taxon>
        <taxon>Pseudonocardiaceae</taxon>
        <taxon>Saccharopolyspora</taxon>
    </lineage>
</organism>
<dbReference type="AlphaFoldDB" id="A0A1I6NRP0"/>
<accession>A0A1I6NRP0</accession>
<sequence>MSDVETVPLDLLDRRTVRVRARNVAIAAVIVAAAFGGVVSLFAGPVGFLTTLVIVAVPLLLLAWTESRKTITLRGHEVVARALGSRVVDVRAATRLELFVTDMRGARTVNVLIGGAPKGKAISVALAMYAGTGGRELGVYSLRRLADVLAGNADTRALVLSQLVVAQLRAEARGEAPPNRPLYQLASLAPQGRMAQRLQPEAVAQFVAAL</sequence>
<keyword evidence="3" id="KW-1185">Reference proteome</keyword>
<feature type="transmembrane region" description="Helical" evidence="1">
    <location>
        <begin position="24"/>
        <end position="42"/>
    </location>
</feature>
<evidence type="ECO:0000313" key="2">
    <source>
        <dbReference type="EMBL" id="SFS30608.1"/>
    </source>
</evidence>
<evidence type="ECO:0000256" key="1">
    <source>
        <dbReference type="SAM" id="Phobius"/>
    </source>
</evidence>
<evidence type="ECO:0000313" key="3">
    <source>
        <dbReference type="Proteomes" id="UP000198852"/>
    </source>
</evidence>
<keyword evidence="1" id="KW-0472">Membrane</keyword>
<dbReference type="EMBL" id="FOZX01000001">
    <property type="protein sequence ID" value="SFS30608.1"/>
    <property type="molecule type" value="Genomic_DNA"/>
</dbReference>
<name>A0A1I6NRP0_9PSEU</name>
<reference evidence="3" key="1">
    <citation type="submission" date="2016-10" db="EMBL/GenBank/DDBJ databases">
        <authorList>
            <person name="Varghese N."/>
            <person name="Submissions S."/>
        </authorList>
    </citation>
    <scope>NUCLEOTIDE SEQUENCE [LARGE SCALE GENOMIC DNA]</scope>
    <source>
        <strain evidence="3">DSM 44771</strain>
    </source>
</reference>
<dbReference type="Proteomes" id="UP000198852">
    <property type="component" value="Unassembled WGS sequence"/>
</dbReference>
<proteinExistence type="predicted"/>
<feature type="transmembrane region" description="Helical" evidence="1">
    <location>
        <begin position="48"/>
        <end position="65"/>
    </location>
</feature>
<keyword evidence="1" id="KW-0812">Transmembrane</keyword>
<dbReference type="OrthoDB" id="4545264at2"/>
<protein>
    <submittedName>
        <fullName evidence="2">Uncharacterized protein</fullName>
    </submittedName>
</protein>
<keyword evidence="1" id="KW-1133">Transmembrane helix</keyword>
<dbReference type="STRING" id="95161.SAMN05660874_00021"/>
<gene>
    <name evidence="2" type="ORF">SAMN05660874_00021</name>
</gene>